<keyword evidence="2" id="KW-1185">Reference proteome</keyword>
<dbReference type="EMBL" id="JBEWSZ010000001">
    <property type="protein sequence ID" value="MET2828947.1"/>
    <property type="molecule type" value="Genomic_DNA"/>
</dbReference>
<dbReference type="Proteomes" id="UP001548832">
    <property type="component" value="Unassembled WGS sequence"/>
</dbReference>
<dbReference type="Pfam" id="PF08811">
    <property type="entry name" value="DUF1800"/>
    <property type="match status" value="1"/>
</dbReference>
<reference evidence="1 2" key="1">
    <citation type="submission" date="2024-06" db="EMBL/GenBank/DDBJ databases">
        <authorList>
            <person name="Kim D.-U."/>
        </authorList>
    </citation>
    <scope>NUCLEOTIDE SEQUENCE [LARGE SCALE GENOMIC DNA]</scope>
    <source>
        <strain evidence="1 2">KACC15460</strain>
    </source>
</reference>
<evidence type="ECO:0000313" key="2">
    <source>
        <dbReference type="Proteomes" id="UP001548832"/>
    </source>
</evidence>
<accession>A0ABV2DG39</accession>
<name>A0ABV2DG39_9HYPH</name>
<dbReference type="RefSeq" id="WP_354460921.1">
    <property type="nucleotide sequence ID" value="NZ_JBEWSZ010000001.1"/>
</dbReference>
<comment type="caution">
    <text evidence="1">The sequence shown here is derived from an EMBL/GenBank/DDBJ whole genome shotgun (WGS) entry which is preliminary data.</text>
</comment>
<evidence type="ECO:0000313" key="1">
    <source>
        <dbReference type="EMBL" id="MET2828947.1"/>
    </source>
</evidence>
<proteinExistence type="predicted"/>
<organism evidence="1 2">
    <name type="scientific">Mesorhizobium shangrilense</name>
    <dbReference type="NCBI Taxonomy" id="460060"/>
    <lineage>
        <taxon>Bacteria</taxon>
        <taxon>Pseudomonadati</taxon>
        <taxon>Pseudomonadota</taxon>
        <taxon>Alphaproteobacteria</taxon>
        <taxon>Hyphomicrobiales</taxon>
        <taxon>Phyllobacteriaceae</taxon>
        <taxon>Mesorhizobium</taxon>
    </lineage>
</organism>
<protein>
    <submittedName>
        <fullName evidence="1">DUF1800 family protein</fullName>
    </submittedName>
</protein>
<sequence length="521" mass="55401">MAAPASPTRPDSALVVFNRFGLGARPGDLDKLKGDLRGDPRAYLKAELRQPDIAMIPYDDPAYAGLLGSTAAIQASMAASFQRKLDMQAGTRQATMTNVAAVPPPVAPTMPAVASAKPAAVAEMLAKPTTLAAGATKPVAQPPAAPPAPPPIEARLFQAEAQARFDKALKADVGFVERLVYFWSNHFCVSVAKDNIIRASAGAFEREAIRPFVLGRFADMLLAVEHHPAMLFYLDNQQSVGPKSRAGNNGKRGLNENLAREILELHTLGVGGGYSQADVTSFARILTGWMIGGRDGHLGEPGNFAFNANAHEPSDEVLLGKTYPAGGQGQAEAALNDIARHPATAQHIATQIARHFIADNPPPAAVTRLAKVFVKSDGDLRAMAATLIDMPEAWSTPLAKMRSPFDFIVAIRRAAGPDPANNPNQSLGWLNALGEPLWQPPGPNGFADEADAWASAEGMKIRLDIAWQAARQVKNIGNPDDTLNAVIGPSASPETRLAIAQAESKQQGLAMLLMAPEFQRR</sequence>
<gene>
    <name evidence="1" type="ORF">ABVQ20_18375</name>
</gene>
<dbReference type="InterPro" id="IPR014917">
    <property type="entry name" value="DUF1800"/>
</dbReference>